<evidence type="ECO:0000313" key="2">
    <source>
        <dbReference type="Proteomes" id="UP000463470"/>
    </source>
</evidence>
<evidence type="ECO:0000313" key="1">
    <source>
        <dbReference type="EMBL" id="MZP30592.1"/>
    </source>
</evidence>
<organism evidence="1 2">
    <name type="scientific">Heliomicrobium undosum</name>
    <dbReference type="NCBI Taxonomy" id="121734"/>
    <lineage>
        <taxon>Bacteria</taxon>
        <taxon>Bacillati</taxon>
        <taxon>Bacillota</taxon>
        <taxon>Clostridia</taxon>
        <taxon>Eubacteriales</taxon>
        <taxon>Heliobacteriaceae</taxon>
        <taxon>Heliomicrobium</taxon>
    </lineage>
</organism>
<proteinExistence type="predicted"/>
<dbReference type="RefSeq" id="WP_161259111.1">
    <property type="nucleotide sequence ID" value="NZ_WXEY01000015.1"/>
</dbReference>
<reference evidence="1 2" key="1">
    <citation type="submission" date="2020-01" db="EMBL/GenBank/DDBJ databases">
        <title>Whole-genome sequence of Heliobacterium undosum DSM 13378.</title>
        <authorList>
            <person name="Kyndt J.A."/>
            <person name="Meyer T.E."/>
        </authorList>
    </citation>
    <scope>NUCLEOTIDE SEQUENCE [LARGE SCALE GENOMIC DNA]</scope>
    <source>
        <strain evidence="1 2">DSM 13378</strain>
    </source>
</reference>
<gene>
    <name evidence="1" type="ORF">GTO91_12795</name>
</gene>
<name>A0A845L205_9FIRM</name>
<protein>
    <submittedName>
        <fullName evidence="1">Uncharacterized protein</fullName>
    </submittedName>
</protein>
<dbReference type="OrthoDB" id="2086428at2"/>
<sequence length="50" mass="5548">MQDEKRPQLIAGEAGDSLEATLDAQTAIPWEMQKGWYDLLAQIAKKDGES</sequence>
<dbReference type="EMBL" id="WXEY01000015">
    <property type="protein sequence ID" value="MZP30592.1"/>
    <property type="molecule type" value="Genomic_DNA"/>
</dbReference>
<dbReference type="AlphaFoldDB" id="A0A845L205"/>
<dbReference type="Proteomes" id="UP000463470">
    <property type="component" value="Unassembled WGS sequence"/>
</dbReference>
<accession>A0A845L205</accession>
<keyword evidence="2" id="KW-1185">Reference proteome</keyword>
<comment type="caution">
    <text evidence="1">The sequence shown here is derived from an EMBL/GenBank/DDBJ whole genome shotgun (WGS) entry which is preliminary data.</text>
</comment>